<keyword evidence="1" id="KW-1133">Transmembrane helix</keyword>
<dbReference type="NCBIfam" id="TIGR04183">
    <property type="entry name" value="Por_Secre_tail"/>
    <property type="match status" value="1"/>
</dbReference>
<reference evidence="3 4" key="1">
    <citation type="journal article" date="2015" name="Sci. Rep.">
        <title>Unraveling adaptation of Pontibacter korlensis to radiation and infertility in desert through complete genome and comparative transcriptomic analysis.</title>
        <authorList>
            <person name="Dai J."/>
            <person name="Dai W."/>
            <person name="Qiu C."/>
            <person name="Yang Z."/>
            <person name="Zhang Y."/>
            <person name="Zhou M."/>
            <person name="Zhang L."/>
            <person name="Fang C."/>
            <person name="Gao Q."/>
            <person name="Yang Q."/>
            <person name="Li X."/>
            <person name="Wang Z."/>
            <person name="Wang Z."/>
            <person name="Jia Z."/>
            <person name="Chen X."/>
        </authorList>
    </citation>
    <scope>NUCLEOTIDE SEQUENCE [LARGE SCALE GENOMIC DNA]</scope>
    <source>
        <strain evidence="3 4">X14-1T</strain>
    </source>
</reference>
<feature type="domain" description="Secretion system C-terminal sorting" evidence="2">
    <location>
        <begin position="200"/>
        <end position="270"/>
    </location>
</feature>
<dbReference type="KEGG" id="pko:PKOR_07740"/>
<name>A0A0E3ZEQ2_9BACT</name>
<dbReference type="PATRIC" id="fig|400092.3.peg.1708"/>
<evidence type="ECO:0000256" key="1">
    <source>
        <dbReference type="SAM" id="Phobius"/>
    </source>
</evidence>
<dbReference type="EMBL" id="CP009621">
    <property type="protein sequence ID" value="AKD03033.1"/>
    <property type="molecule type" value="Genomic_DNA"/>
</dbReference>
<keyword evidence="4" id="KW-1185">Reference proteome</keyword>
<evidence type="ECO:0000259" key="2">
    <source>
        <dbReference type="Pfam" id="PF18962"/>
    </source>
</evidence>
<evidence type="ECO:0000313" key="3">
    <source>
        <dbReference type="EMBL" id="AKD03033.1"/>
    </source>
</evidence>
<proteinExistence type="predicted"/>
<organism evidence="3 4">
    <name type="scientific">Pontibacter korlensis</name>
    <dbReference type="NCBI Taxonomy" id="400092"/>
    <lineage>
        <taxon>Bacteria</taxon>
        <taxon>Pseudomonadati</taxon>
        <taxon>Bacteroidota</taxon>
        <taxon>Cytophagia</taxon>
        <taxon>Cytophagales</taxon>
        <taxon>Hymenobacteraceae</taxon>
        <taxon>Pontibacter</taxon>
    </lineage>
</organism>
<sequence>MKANTITLNLIIIPNIEMLKFFKMKTALHFIATVMAIVLATGISKAQTINEPTVNGTLDVISEQGGLVVGEDVFWQAYINSFDRAGEAANLLIKLHNPAHSENFTLFYNSNREATNEEEAVYVPVTFEDSIAMVGPEGGEEMAASYQEYFKINFSAPGTYKYDLILQRNDNVRLVTVTETVVVGTVAGIDDMIGGTRVAVYPTVSQGTVRLNLGTIRNADVAVMDILGRKVMELNKANGIVEINTQKYARGTYFVKVMAENDVASSRLIVR</sequence>
<evidence type="ECO:0000313" key="4">
    <source>
        <dbReference type="Proteomes" id="UP000033109"/>
    </source>
</evidence>
<gene>
    <name evidence="3" type="ORF">PKOR_07740</name>
</gene>
<keyword evidence="1" id="KW-0472">Membrane</keyword>
<accession>A0A0E3ZEQ2</accession>
<protein>
    <recommendedName>
        <fullName evidence="2">Secretion system C-terminal sorting domain-containing protein</fullName>
    </recommendedName>
</protein>
<dbReference type="HOGENOM" id="CLU_1026208_0_0_10"/>
<dbReference type="AlphaFoldDB" id="A0A0E3ZEQ2"/>
<dbReference type="Pfam" id="PF18962">
    <property type="entry name" value="Por_Secre_tail"/>
    <property type="match status" value="1"/>
</dbReference>
<keyword evidence="1" id="KW-0812">Transmembrane</keyword>
<dbReference type="InterPro" id="IPR026444">
    <property type="entry name" value="Secre_tail"/>
</dbReference>
<feature type="transmembrane region" description="Helical" evidence="1">
    <location>
        <begin position="26"/>
        <end position="43"/>
    </location>
</feature>
<dbReference type="Proteomes" id="UP000033109">
    <property type="component" value="Chromosome"/>
</dbReference>